<evidence type="ECO:0000256" key="5">
    <source>
        <dbReference type="ARBA" id="ARBA00022723"/>
    </source>
</evidence>
<dbReference type="GO" id="GO:0004109">
    <property type="term" value="F:coproporphyrinogen oxidase activity"/>
    <property type="evidence" value="ECO:0007669"/>
    <property type="project" value="InterPro"/>
</dbReference>
<gene>
    <name evidence="11" type="ORF">A2008_12845</name>
</gene>
<dbReference type="EMBL" id="MGFH01000236">
    <property type="protein sequence ID" value="OGM01438.1"/>
    <property type="molecule type" value="Genomic_DNA"/>
</dbReference>
<dbReference type="InterPro" id="IPR007197">
    <property type="entry name" value="rSAM"/>
</dbReference>
<organism evidence="11 12">
    <name type="scientific">Candidatus Wallbacteria bacterium GWC2_49_35</name>
    <dbReference type="NCBI Taxonomy" id="1817813"/>
    <lineage>
        <taxon>Bacteria</taxon>
        <taxon>Candidatus Walliibacteriota</taxon>
    </lineage>
</organism>
<keyword evidence="7 9" id="KW-0411">Iron-sulfur</keyword>
<evidence type="ECO:0000256" key="7">
    <source>
        <dbReference type="ARBA" id="ARBA00023014"/>
    </source>
</evidence>
<dbReference type="STRING" id="1817813.A2008_12845"/>
<accession>A0A1F7WGW4</accession>
<dbReference type="PANTHER" id="PTHR13932">
    <property type="entry name" value="COPROPORPHYRINIGEN III OXIDASE"/>
    <property type="match status" value="1"/>
</dbReference>
<evidence type="ECO:0000256" key="8">
    <source>
        <dbReference type="ARBA" id="ARBA00023186"/>
    </source>
</evidence>
<dbReference type="Proteomes" id="UP000178735">
    <property type="component" value="Unassembled WGS sequence"/>
</dbReference>
<evidence type="ECO:0000256" key="9">
    <source>
        <dbReference type="RuleBase" id="RU364116"/>
    </source>
</evidence>
<sequence>MHVYVHIPFCLKKCAYCDFASTGLDAFSGRPPLDEYFRALTAEIESRAPLMDDTSVSTIYFGGGTPGAGGIENLLKTLDLLKNIFTLEPGCEITVETNPKTFGASDYKRLVFGGFNRISIGVQSLNDEVLKRLGRVHDSLEAETASKEARGAGFGNVSVDFMIGVPYEKGRSAVKTDFSGLGRLGAGHVSVYQFSVCEGTPIASRVRRGELIALTDEEMAAEYTLACSSLEKAGFAQYEISNFASSAEFISRHNYSYWLKHDYAGFGAGAVSTIKNARQSNCREISDYINGIKTGRYFETEILGPGEQRLEKIMLALRTAEGLAAEELAEGGCEILLKSPIIKRLADDGYAFLRGGRLSLSVKGFLVMNKIALTVAEILPAAEQH</sequence>
<evidence type="ECO:0000256" key="3">
    <source>
        <dbReference type="ARBA" id="ARBA00022617"/>
    </source>
</evidence>
<dbReference type="InterPro" id="IPR034505">
    <property type="entry name" value="Coproporphyrinogen-III_oxidase"/>
</dbReference>
<dbReference type="InterPro" id="IPR058240">
    <property type="entry name" value="rSAM_sf"/>
</dbReference>
<dbReference type="NCBIfam" id="TIGR00539">
    <property type="entry name" value="hemN_rel"/>
    <property type="match status" value="1"/>
</dbReference>
<comment type="function">
    <text evidence="9">Probably acts as a heme chaperone, transferring heme to an unknown acceptor. Binds one molecule of heme per monomer, possibly covalently. Binds 1 [4Fe-4S] cluster. The cluster is coordinated with 3 cysteines and an exchangeable S-adenosyl-L-methionine.</text>
</comment>
<keyword evidence="5 9" id="KW-0479">Metal-binding</keyword>
<keyword evidence="3 9" id="KW-0349">Heme</keyword>
<dbReference type="Gene3D" id="3.20.20.70">
    <property type="entry name" value="Aldolase class I"/>
    <property type="match status" value="1"/>
</dbReference>
<dbReference type="GO" id="GO:0046872">
    <property type="term" value="F:metal ion binding"/>
    <property type="evidence" value="ECO:0007669"/>
    <property type="project" value="UniProtKB-UniRule"/>
</dbReference>
<dbReference type="InterPro" id="IPR013785">
    <property type="entry name" value="Aldolase_TIM"/>
</dbReference>
<keyword evidence="8 9" id="KW-0143">Chaperone</keyword>
<evidence type="ECO:0000256" key="4">
    <source>
        <dbReference type="ARBA" id="ARBA00022691"/>
    </source>
</evidence>
<comment type="subcellular location">
    <subcellularLocation>
        <location evidence="9">Cytoplasm</location>
    </subcellularLocation>
</comment>
<proteinExistence type="inferred from homology"/>
<dbReference type="GO" id="GO:0006779">
    <property type="term" value="P:porphyrin-containing compound biosynthetic process"/>
    <property type="evidence" value="ECO:0007669"/>
    <property type="project" value="InterPro"/>
</dbReference>
<dbReference type="Pfam" id="PF04055">
    <property type="entry name" value="Radical_SAM"/>
    <property type="match status" value="1"/>
</dbReference>
<keyword evidence="4 9" id="KW-0949">S-adenosyl-L-methionine</keyword>
<dbReference type="PROSITE" id="PS51918">
    <property type="entry name" value="RADICAL_SAM"/>
    <property type="match status" value="1"/>
</dbReference>
<dbReference type="InterPro" id="IPR006638">
    <property type="entry name" value="Elp3/MiaA/NifB-like_rSAM"/>
</dbReference>
<dbReference type="GO" id="GO:0005737">
    <property type="term" value="C:cytoplasm"/>
    <property type="evidence" value="ECO:0007669"/>
    <property type="project" value="UniProtKB-SubCell"/>
</dbReference>
<evidence type="ECO:0000256" key="6">
    <source>
        <dbReference type="ARBA" id="ARBA00023004"/>
    </source>
</evidence>
<dbReference type="SMART" id="SM00729">
    <property type="entry name" value="Elp3"/>
    <property type="match status" value="1"/>
</dbReference>
<dbReference type="PANTHER" id="PTHR13932:SF5">
    <property type="entry name" value="RADICAL S-ADENOSYL METHIONINE DOMAIN-CONTAINING PROTEIN 1, MITOCHONDRIAL"/>
    <property type="match status" value="1"/>
</dbReference>
<name>A0A1F7WGW4_9BACT</name>
<protein>
    <recommendedName>
        <fullName evidence="2 9">Heme chaperone HemW</fullName>
    </recommendedName>
</protein>
<dbReference type="SUPFAM" id="SSF102114">
    <property type="entry name" value="Radical SAM enzymes"/>
    <property type="match status" value="1"/>
</dbReference>
<keyword evidence="6 9" id="KW-0408">Iron</keyword>
<evidence type="ECO:0000256" key="2">
    <source>
        <dbReference type="ARBA" id="ARBA00017228"/>
    </source>
</evidence>
<dbReference type="AlphaFoldDB" id="A0A1F7WGW4"/>
<evidence type="ECO:0000256" key="1">
    <source>
        <dbReference type="ARBA" id="ARBA00006100"/>
    </source>
</evidence>
<comment type="caution">
    <text evidence="11">The sequence shown here is derived from an EMBL/GenBank/DDBJ whole genome shotgun (WGS) entry which is preliminary data.</text>
</comment>
<evidence type="ECO:0000259" key="10">
    <source>
        <dbReference type="PROSITE" id="PS51918"/>
    </source>
</evidence>
<feature type="domain" description="Radical SAM core" evidence="10">
    <location>
        <begin position="1"/>
        <end position="236"/>
    </location>
</feature>
<dbReference type="InterPro" id="IPR004559">
    <property type="entry name" value="HemW-like"/>
</dbReference>
<evidence type="ECO:0000313" key="11">
    <source>
        <dbReference type="EMBL" id="OGM01438.1"/>
    </source>
</evidence>
<dbReference type="SFLD" id="SFLDF00562">
    <property type="entry name" value="HemN-like__clustered_with_heat"/>
    <property type="match status" value="1"/>
</dbReference>
<keyword evidence="9" id="KW-0004">4Fe-4S</keyword>
<keyword evidence="9" id="KW-0963">Cytoplasm</keyword>
<dbReference type="SFLD" id="SFLDG01065">
    <property type="entry name" value="anaerobic_coproporphyrinogen-I"/>
    <property type="match status" value="1"/>
</dbReference>
<dbReference type="SFLD" id="SFLDS00029">
    <property type="entry name" value="Radical_SAM"/>
    <property type="match status" value="1"/>
</dbReference>
<dbReference type="GO" id="GO:0051539">
    <property type="term" value="F:4 iron, 4 sulfur cluster binding"/>
    <property type="evidence" value="ECO:0007669"/>
    <property type="project" value="UniProtKB-UniRule"/>
</dbReference>
<comment type="similarity">
    <text evidence="1">Belongs to the anaerobic coproporphyrinogen-III oxidase family. HemW subfamily.</text>
</comment>
<evidence type="ECO:0000313" key="12">
    <source>
        <dbReference type="Proteomes" id="UP000178735"/>
    </source>
</evidence>
<reference evidence="11 12" key="1">
    <citation type="journal article" date="2016" name="Nat. Commun.">
        <title>Thousands of microbial genomes shed light on interconnected biogeochemical processes in an aquifer system.</title>
        <authorList>
            <person name="Anantharaman K."/>
            <person name="Brown C.T."/>
            <person name="Hug L.A."/>
            <person name="Sharon I."/>
            <person name="Castelle C.J."/>
            <person name="Probst A.J."/>
            <person name="Thomas B.C."/>
            <person name="Singh A."/>
            <person name="Wilkins M.J."/>
            <person name="Karaoz U."/>
            <person name="Brodie E.L."/>
            <person name="Williams K.H."/>
            <person name="Hubbard S.S."/>
            <person name="Banfield J.F."/>
        </authorList>
    </citation>
    <scope>NUCLEOTIDE SEQUENCE [LARGE SCALE GENOMIC DNA]</scope>
</reference>